<dbReference type="EMBL" id="LT629695">
    <property type="protein sequence ID" value="SDH75619.1"/>
    <property type="molecule type" value="Genomic_DNA"/>
</dbReference>
<reference evidence="3" key="1">
    <citation type="submission" date="2016-10" db="EMBL/GenBank/DDBJ databases">
        <authorList>
            <person name="Varghese N."/>
            <person name="Submissions S."/>
        </authorList>
    </citation>
    <scope>NUCLEOTIDE SEQUENCE [LARGE SCALE GENOMIC DNA]</scope>
    <source>
        <strain evidence="3">DSM 22002</strain>
    </source>
</reference>
<evidence type="ECO:0000313" key="2">
    <source>
        <dbReference type="EMBL" id="SDH75619.1"/>
    </source>
</evidence>
<dbReference type="Proteomes" id="UP000198822">
    <property type="component" value="Chromosome I"/>
</dbReference>
<accession>A0A1G8F0T4</accession>
<dbReference type="OrthoDB" id="9834477at2"/>
<sequence>MTATERSDTTRDEPSRHVVHVALTFEVDDASRLHAEFAAGHAPTAAPLDTLDLPLVHHLVTSIDADLLELHGIRHVATGLPRSRHERPARRDGATVPRHPLQDTPSSLALELGHPGPSRVRAFLREPDDGGPGFAHRHGSHWRLDADEAERVRRRFDDDPVP</sequence>
<proteinExistence type="predicted"/>
<dbReference type="RefSeq" id="WP_092505092.1">
    <property type="nucleotide sequence ID" value="NZ_LT629695.1"/>
</dbReference>
<name>A0A1G8F0T4_9MICO</name>
<protein>
    <submittedName>
        <fullName evidence="2">Uncharacterized protein</fullName>
    </submittedName>
</protein>
<evidence type="ECO:0000313" key="3">
    <source>
        <dbReference type="Proteomes" id="UP000198822"/>
    </source>
</evidence>
<dbReference type="STRING" id="399736.SAMN04489720_2271"/>
<evidence type="ECO:0000256" key="1">
    <source>
        <dbReference type="SAM" id="MobiDB-lite"/>
    </source>
</evidence>
<organism evidence="2 3">
    <name type="scientific">Agrococcus jejuensis</name>
    <dbReference type="NCBI Taxonomy" id="399736"/>
    <lineage>
        <taxon>Bacteria</taxon>
        <taxon>Bacillati</taxon>
        <taxon>Actinomycetota</taxon>
        <taxon>Actinomycetes</taxon>
        <taxon>Micrococcales</taxon>
        <taxon>Microbacteriaceae</taxon>
        <taxon>Agrococcus</taxon>
    </lineage>
</organism>
<gene>
    <name evidence="2" type="ORF">SAMN04489720_2271</name>
</gene>
<dbReference type="AlphaFoldDB" id="A0A1G8F0T4"/>
<feature type="region of interest" description="Disordered" evidence="1">
    <location>
        <begin position="79"/>
        <end position="109"/>
    </location>
</feature>
<keyword evidence="3" id="KW-1185">Reference proteome</keyword>